<dbReference type="AlphaFoldDB" id="A0A2W5UXW1"/>
<dbReference type="Proteomes" id="UP000249061">
    <property type="component" value="Unassembled WGS sequence"/>
</dbReference>
<comment type="caution">
    <text evidence="4">The sequence shown here is derived from an EMBL/GenBank/DDBJ whole genome shotgun (WGS) entry which is preliminary data.</text>
</comment>
<dbReference type="PANTHER" id="PTHR30005:SF0">
    <property type="entry name" value="RETROGRADE REGULATION PROTEIN 2"/>
    <property type="match status" value="1"/>
</dbReference>
<dbReference type="SUPFAM" id="SSF109604">
    <property type="entry name" value="HD-domain/PDEase-like"/>
    <property type="match status" value="1"/>
</dbReference>
<dbReference type="InterPro" id="IPR003607">
    <property type="entry name" value="HD/PDEase_dom"/>
</dbReference>
<dbReference type="InterPro" id="IPR050273">
    <property type="entry name" value="GppA/Ppx_hydrolase"/>
</dbReference>
<dbReference type="Gene3D" id="1.10.3210.10">
    <property type="entry name" value="Hypothetical protein af1432"/>
    <property type="match status" value="1"/>
</dbReference>
<dbReference type="GO" id="GO:0016462">
    <property type="term" value="F:pyrophosphatase activity"/>
    <property type="evidence" value="ECO:0007669"/>
    <property type="project" value="TreeGrafter"/>
</dbReference>
<reference evidence="4 5" key="1">
    <citation type="submission" date="2017-08" db="EMBL/GenBank/DDBJ databases">
        <title>Infants hospitalized years apart are colonized by the same room-sourced microbial strains.</title>
        <authorList>
            <person name="Brooks B."/>
            <person name="Olm M.R."/>
            <person name="Firek B.A."/>
            <person name="Baker R."/>
            <person name="Thomas B.C."/>
            <person name="Morowitz M.J."/>
            <person name="Banfield J.F."/>
        </authorList>
    </citation>
    <scope>NUCLEOTIDE SEQUENCE [LARGE SCALE GENOMIC DNA]</scope>
    <source>
        <strain evidence="4">S2_003_000_R2_14</strain>
    </source>
</reference>
<evidence type="ECO:0000256" key="1">
    <source>
        <dbReference type="ARBA" id="ARBA00022801"/>
    </source>
</evidence>
<dbReference type="InterPro" id="IPR043129">
    <property type="entry name" value="ATPase_NBD"/>
</dbReference>
<keyword evidence="1" id="KW-0378">Hydrolase</keyword>
<evidence type="ECO:0000259" key="3">
    <source>
        <dbReference type="Pfam" id="PF21447"/>
    </source>
</evidence>
<dbReference type="CDD" id="cd00077">
    <property type="entry name" value="HDc"/>
    <property type="match status" value="1"/>
</dbReference>
<dbReference type="EMBL" id="QFQP01000008">
    <property type="protein sequence ID" value="PZR14038.1"/>
    <property type="molecule type" value="Genomic_DNA"/>
</dbReference>
<organism evidence="4 5">
    <name type="scientific">Archangium gephyra</name>
    <dbReference type="NCBI Taxonomy" id="48"/>
    <lineage>
        <taxon>Bacteria</taxon>
        <taxon>Pseudomonadati</taxon>
        <taxon>Myxococcota</taxon>
        <taxon>Myxococcia</taxon>
        <taxon>Myxococcales</taxon>
        <taxon>Cystobacterineae</taxon>
        <taxon>Archangiaceae</taxon>
        <taxon>Archangium</taxon>
    </lineage>
</organism>
<dbReference type="CDD" id="cd24006">
    <property type="entry name" value="ASKHA_NBD_PPX_GppA"/>
    <property type="match status" value="1"/>
</dbReference>
<evidence type="ECO:0000259" key="2">
    <source>
        <dbReference type="Pfam" id="PF02541"/>
    </source>
</evidence>
<feature type="domain" description="Ppx/GppA phosphatase N-terminal" evidence="2">
    <location>
        <begin position="34"/>
        <end position="304"/>
    </location>
</feature>
<accession>A0A2W5UXW1</accession>
<name>A0A2W5UXW1_9BACT</name>
<evidence type="ECO:0000313" key="5">
    <source>
        <dbReference type="Proteomes" id="UP000249061"/>
    </source>
</evidence>
<dbReference type="PANTHER" id="PTHR30005">
    <property type="entry name" value="EXOPOLYPHOSPHATASE"/>
    <property type="match status" value="1"/>
</dbReference>
<protein>
    <submittedName>
        <fullName evidence="4">Ppx/GppA family phosphatase</fullName>
    </submittedName>
</protein>
<proteinExistence type="predicted"/>
<dbReference type="PIRSF" id="PIRSF001267">
    <property type="entry name" value="Pyrophosphatase_GppA_Ppx"/>
    <property type="match status" value="1"/>
</dbReference>
<dbReference type="Gene3D" id="3.30.420.150">
    <property type="entry name" value="Exopolyphosphatase. Domain 2"/>
    <property type="match status" value="1"/>
</dbReference>
<sequence length="509" mass="56314">MARRTRSALNDDILGAIDVGTNAVRLELARVLPDGSMEGLHTERDPVRPGEGLFKSGIMSREVANRLVATLRRYAALCDRYGARVRAVATSALREARNRDDIVRRVKKEAGLTLEVVSGREEARLICLGVLHGKLPTQKSVCIDIGGGSTEVIFAHGEQPKDLWSVDLGAVRLTELFDVKDSLPKKKLQLMRDYAREMLSERIKGPIKGLPSGAIGSSGTIGAIVTFARSEGLGHATLAEITRAVEELAGMDSEKRRKRFDPRRADIVVAGAVVLEAAMLRLGVKTITAVDRGLREGVLFDLLRRRRVDHDDHSLTDAARALGERFQHGVAHSEQVTRLSLALFDSLATLHQLPAAARPYLEVASLLHDVGLTVSFNKHHKHTHYLLMNSDLPGLSDRERQLTALIARFHRRSKPEPLHELLAPLPPADYRLVRKCSTLLRIACLLDRSHQQLVKSLSASIRGRTVQLTLRSKGPLDLELWDLQHQLELFREVFGKSLQVNVSGVRGRG</sequence>
<dbReference type="SUPFAM" id="SSF53067">
    <property type="entry name" value="Actin-like ATPase domain"/>
    <property type="match status" value="2"/>
</dbReference>
<dbReference type="InterPro" id="IPR030673">
    <property type="entry name" value="PyroPPase_GppA_Ppx"/>
</dbReference>
<evidence type="ECO:0000313" key="4">
    <source>
        <dbReference type="EMBL" id="PZR14038.1"/>
    </source>
</evidence>
<dbReference type="Pfam" id="PF02541">
    <property type="entry name" value="Ppx-GppA"/>
    <property type="match status" value="1"/>
</dbReference>
<dbReference type="Gene3D" id="3.30.420.40">
    <property type="match status" value="1"/>
</dbReference>
<dbReference type="InterPro" id="IPR048950">
    <property type="entry name" value="Ppx_GppA_C"/>
</dbReference>
<dbReference type="Pfam" id="PF21447">
    <property type="entry name" value="Ppx-GppA_III"/>
    <property type="match status" value="1"/>
</dbReference>
<feature type="domain" description="Ppx/GppA phosphatase C-terminal" evidence="3">
    <location>
        <begin position="319"/>
        <end position="473"/>
    </location>
</feature>
<gene>
    <name evidence="4" type="ORF">DI536_10985</name>
</gene>
<dbReference type="InterPro" id="IPR003695">
    <property type="entry name" value="Ppx_GppA_N"/>
</dbReference>